<accession>L8GEK2</accession>
<dbReference type="VEuPathDB" id="AmoebaDB:ACA1_189750"/>
<name>L8GEK2_ACACF</name>
<dbReference type="GeneID" id="14911715"/>
<feature type="compositionally biased region" description="Polar residues" evidence="1">
    <location>
        <begin position="309"/>
        <end position="323"/>
    </location>
</feature>
<dbReference type="Proteomes" id="UP000011083">
    <property type="component" value="Unassembled WGS sequence"/>
</dbReference>
<organism evidence="2 3">
    <name type="scientific">Acanthamoeba castellanii (strain ATCC 30010 / Neff)</name>
    <dbReference type="NCBI Taxonomy" id="1257118"/>
    <lineage>
        <taxon>Eukaryota</taxon>
        <taxon>Amoebozoa</taxon>
        <taxon>Discosea</taxon>
        <taxon>Longamoebia</taxon>
        <taxon>Centramoebida</taxon>
        <taxon>Acanthamoebidae</taxon>
        <taxon>Acanthamoeba</taxon>
    </lineage>
</organism>
<dbReference type="AlphaFoldDB" id="L8GEK2"/>
<dbReference type="RefSeq" id="XP_004333312.1">
    <property type="nucleotide sequence ID" value="XM_004333264.1"/>
</dbReference>
<evidence type="ECO:0000313" key="2">
    <source>
        <dbReference type="EMBL" id="ELR11299.1"/>
    </source>
</evidence>
<dbReference type="KEGG" id="acan:ACA1_189750"/>
<dbReference type="EMBL" id="KB008154">
    <property type="protein sequence ID" value="ELR11299.1"/>
    <property type="molecule type" value="Genomic_DNA"/>
</dbReference>
<feature type="region of interest" description="Disordered" evidence="1">
    <location>
        <begin position="65"/>
        <end position="92"/>
    </location>
</feature>
<feature type="region of interest" description="Disordered" evidence="1">
    <location>
        <begin position="291"/>
        <end position="376"/>
    </location>
</feature>
<evidence type="ECO:0000313" key="3">
    <source>
        <dbReference type="Proteomes" id="UP000011083"/>
    </source>
</evidence>
<protein>
    <submittedName>
        <fullName evidence="2">Uncharacterized protein</fullName>
    </submittedName>
</protein>
<feature type="compositionally biased region" description="Acidic residues" evidence="1">
    <location>
        <begin position="367"/>
        <end position="376"/>
    </location>
</feature>
<gene>
    <name evidence="2" type="ORF">ACA1_189750</name>
</gene>
<keyword evidence="3" id="KW-1185">Reference proteome</keyword>
<feature type="region of interest" description="Disordered" evidence="1">
    <location>
        <begin position="212"/>
        <end position="267"/>
    </location>
</feature>
<sequence length="376" mass="40414">MVFNFTHPLVNDTLMSFADVAFVVERGAVKWLWAFDGAWPFDSRASGFTLTASLELEAAGVTGVERLNDHPRPGRTTYSVNHHSKDNGNNNGGKSLEVKFVVFDRAVSDGELVDVVHAVELVTTGGAQVAHFHFTFPAFRYTFVYDPELVLVVREVDGESSASPGGLIAGIVALAFIGGLVGLAVVRSALAAPPADEAYRGLGELDHNHVLVPTDDIEQTPPPLTKGRRPSYDAGASVEREAAPGRASSKRSVAGGGGSGGNNRYRYDYEEEDDNFYRGEGDFEMEVLSRPTATAGAKKQARTTRIRAPSQSSGNSAAKGSSHTVREEDDDGTYDSEFNGRQTRSGGRAAGVHPNRPRAPTAYQWEGTDDDTTYLS</sequence>
<reference evidence="2 3" key="1">
    <citation type="journal article" date="2013" name="Genome Biol.">
        <title>Genome of Acanthamoeba castellanii highlights extensive lateral gene transfer and early evolution of tyrosine kinase signaling.</title>
        <authorList>
            <person name="Clarke M."/>
            <person name="Lohan A.J."/>
            <person name="Liu B."/>
            <person name="Lagkouvardos I."/>
            <person name="Roy S."/>
            <person name="Zafar N."/>
            <person name="Bertelli C."/>
            <person name="Schilde C."/>
            <person name="Kianianmomeni A."/>
            <person name="Burglin T.R."/>
            <person name="Frech C."/>
            <person name="Turcotte B."/>
            <person name="Kopec K.O."/>
            <person name="Synnott J.M."/>
            <person name="Choo C."/>
            <person name="Paponov I."/>
            <person name="Finkler A."/>
            <person name="Soon Heng Tan C."/>
            <person name="Hutchins A.P."/>
            <person name="Weinmeier T."/>
            <person name="Rattei T."/>
            <person name="Chu J.S."/>
            <person name="Gimenez G."/>
            <person name="Irimia M."/>
            <person name="Rigden D.J."/>
            <person name="Fitzpatrick D.A."/>
            <person name="Lorenzo-Morales J."/>
            <person name="Bateman A."/>
            <person name="Chiu C.H."/>
            <person name="Tang P."/>
            <person name="Hegemann P."/>
            <person name="Fromm H."/>
            <person name="Raoult D."/>
            <person name="Greub G."/>
            <person name="Miranda-Saavedra D."/>
            <person name="Chen N."/>
            <person name="Nash P."/>
            <person name="Ginger M.L."/>
            <person name="Horn M."/>
            <person name="Schaap P."/>
            <person name="Caler L."/>
            <person name="Loftus B."/>
        </authorList>
    </citation>
    <scope>NUCLEOTIDE SEQUENCE [LARGE SCALE GENOMIC DNA]</scope>
    <source>
        <strain evidence="2 3">Neff</strain>
    </source>
</reference>
<evidence type="ECO:0000256" key="1">
    <source>
        <dbReference type="SAM" id="MobiDB-lite"/>
    </source>
</evidence>
<proteinExistence type="predicted"/>